<dbReference type="AlphaFoldDB" id="A0AAD6ZSE5"/>
<sequence>MACVDCHHVRAADISHDIDPLLLDELVDVRHYFLRRLLGSMTAPCDHSRTPALPHLRMDTGTPAGTFGSTRTRTRKNRTRARVGSKTRTGYPRVPKSVWLQIHASKQKLDEYDMFNESTDDQRANCEQKTEECEEKKPKYTAKKPAGTRVGYAG</sequence>
<keyword evidence="3" id="KW-1185">Reference proteome</keyword>
<dbReference type="Proteomes" id="UP001218218">
    <property type="component" value="Unassembled WGS sequence"/>
</dbReference>
<comment type="caution">
    <text evidence="2">The sequence shown here is derived from an EMBL/GenBank/DDBJ whole genome shotgun (WGS) entry which is preliminary data.</text>
</comment>
<reference evidence="2" key="1">
    <citation type="submission" date="2023-03" db="EMBL/GenBank/DDBJ databases">
        <title>Massive genome expansion in bonnet fungi (Mycena s.s.) driven by repeated elements and novel gene families across ecological guilds.</title>
        <authorList>
            <consortium name="Lawrence Berkeley National Laboratory"/>
            <person name="Harder C.B."/>
            <person name="Miyauchi S."/>
            <person name="Viragh M."/>
            <person name="Kuo A."/>
            <person name="Thoen E."/>
            <person name="Andreopoulos B."/>
            <person name="Lu D."/>
            <person name="Skrede I."/>
            <person name="Drula E."/>
            <person name="Henrissat B."/>
            <person name="Morin E."/>
            <person name="Kohler A."/>
            <person name="Barry K."/>
            <person name="LaButti K."/>
            <person name="Morin E."/>
            <person name="Salamov A."/>
            <person name="Lipzen A."/>
            <person name="Mereny Z."/>
            <person name="Hegedus B."/>
            <person name="Baldrian P."/>
            <person name="Stursova M."/>
            <person name="Weitz H."/>
            <person name="Taylor A."/>
            <person name="Grigoriev I.V."/>
            <person name="Nagy L.G."/>
            <person name="Martin F."/>
            <person name="Kauserud H."/>
        </authorList>
    </citation>
    <scope>NUCLEOTIDE SEQUENCE</scope>
    <source>
        <strain evidence="2">CBHHK002</strain>
    </source>
</reference>
<evidence type="ECO:0000313" key="2">
    <source>
        <dbReference type="EMBL" id="KAJ7336788.1"/>
    </source>
</evidence>
<evidence type="ECO:0000256" key="1">
    <source>
        <dbReference type="SAM" id="MobiDB-lite"/>
    </source>
</evidence>
<gene>
    <name evidence="2" type="ORF">DFH08DRAFT_813106</name>
</gene>
<protein>
    <submittedName>
        <fullName evidence="2">Uncharacterized protein</fullName>
    </submittedName>
</protein>
<feature type="region of interest" description="Disordered" evidence="1">
    <location>
        <begin position="118"/>
        <end position="154"/>
    </location>
</feature>
<feature type="compositionally biased region" description="Basic residues" evidence="1">
    <location>
        <begin position="72"/>
        <end position="85"/>
    </location>
</feature>
<feature type="region of interest" description="Disordered" evidence="1">
    <location>
        <begin position="49"/>
        <end position="90"/>
    </location>
</feature>
<proteinExistence type="predicted"/>
<dbReference type="EMBL" id="JARIHO010000030">
    <property type="protein sequence ID" value="KAJ7336788.1"/>
    <property type="molecule type" value="Genomic_DNA"/>
</dbReference>
<organism evidence="2 3">
    <name type="scientific">Mycena albidolilacea</name>
    <dbReference type="NCBI Taxonomy" id="1033008"/>
    <lineage>
        <taxon>Eukaryota</taxon>
        <taxon>Fungi</taxon>
        <taxon>Dikarya</taxon>
        <taxon>Basidiomycota</taxon>
        <taxon>Agaricomycotina</taxon>
        <taxon>Agaricomycetes</taxon>
        <taxon>Agaricomycetidae</taxon>
        <taxon>Agaricales</taxon>
        <taxon>Marasmiineae</taxon>
        <taxon>Mycenaceae</taxon>
        <taxon>Mycena</taxon>
    </lineage>
</organism>
<accession>A0AAD6ZSE5</accession>
<evidence type="ECO:0000313" key="3">
    <source>
        <dbReference type="Proteomes" id="UP001218218"/>
    </source>
</evidence>
<name>A0AAD6ZSE5_9AGAR</name>
<feature type="compositionally biased region" description="Basic and acidic residues" evidence="1">
    <location>
        <begin position="120"/>
        <end position="138"/>
    </location>
</feature>